<keyword evidence="6 8" id="KW-1133">Transmembrane helix</keyword>
<evidence type="ECO:0000313" key="9">
    <source>
        <dbReference type="EMBL" id="SDK09977.1"/>
    </source>
</evidence>
<feature type="transmembrane region" description="Helical" evidence="8">
    <location>
        <begin position="339"/>
        <end position="357"/>
    </location>
</feature>
<dbReference type="PANTHER" id="PTHR34975:SF2">
    <property type="entry name" value="SPORE GERMINATION PROTEIN A2"/>
    <property type="match status" value="1"/>
</dbReference>
<keyword evidence="3" id="KW-0813">Transport</keyword>
<feature type="transmembrane region" description="Helical" evidence="8">
    <location>
        <begin position="265"/>
        <end position="296"/>
    </location>
</feature>
<evidence type="ECO:0000256" key="5">
    <source>
        <dbReference type="ARBA" id="ARBA00022692"/>
    </source>
</evidence>
<dbReference type="EMBL" id="FNFP01000001">
    <property type="protein sequence ID" value="SDK09977.1"/>
    <property type="molecule type" value="Genomic_DNA"/>
</dbReference>
<evidence type="ECO:0000256" key="8">
    <source>
        <dbReference type="SAM" id="Phobius"/>
    </source>
</evidence>
<dbReference type="Pfam" id="PF03845">
    <property type="entry name" value="Spore_permease"/>
    <property type="match status" value="1"/>
</dbReference>
<dbReference type="NCBIfam" id="TIGR00912">
    <property type="entry name" value="2A0309"/>
    <property type="match status" value="1"/>
</dbReference>
<evidence type="ECO:0000256" key="2">
    <source>
        <dbReference type="ARBA" id="ARBA00007998"/>
    </source>
</evidence>
<comment type="subcellular location">
    <subcellularLocation>
        <location evidence="1">Membrane</location>
        <topology evidence="1">Multi-pass membrane protein</topology>
    </subcellularLocation>
</comment>
<feature type="transmembrane region" description="Helical" evidence="8">
    <location>
        <begin position="16"/>
        <end position="38"/>
    </location>
</feature>
<feature type="transmembrane region" description="Helical" evidence="8">
    <location>
        <begin position="221"/>
        <end position="245"/>
    </location>
</feature>
<dbReference type="Gene3D" id="1.20.1740.10">
    <property type="entry name" value="Amino acid/polyamine transporter I"/>
    <property type="match status" value="1"/>
</dbReference>
<organism evidence="9 10">
    <name type="scientific">Natronincola ferrireducens</name>
    <dbReference type="NCBI Taxonomy" id="393762"/>
    <lineage>
        <taxon>Bacteria</taxon>
        <taxon>Bacillati</taxon>
        <taxon>Bacillota</taxon>
        <taxon>Clostridia</taxon>
        <taxon>Peptostreptococcales</taxon>
        <taxon>Natronincolaceae</taxon>
        <taxon>Natronincola</taxon>
    </lineage>
</organism>
<dbReference type="GO" id="GO:0016020">
    <property type="term" value="C:membrane"/>
    <property type="evidence" value="ECO:0007669"/>
    <property type="project" value="UniProtKB-SubCell"/>
</dbReference>
<feature type="transmembrane region" description="Helical" evidence="8">
    <location>
        <begin position="308"/>
        <end position="327"/>
    </location>
</feature>
<feature type="transmembrane region" description="Helical" evidence="8">
    <location>
        <begin position="85"/>
        <end position="108"/>
    </location>
</feature>
<evidence type="ECO:0000256" key="3">
    <source>
        <dbReference type="ARBA" id="ARBA00022448"/>
    </source>
</evidence>
<dbReference type="AlphaFoldDB" id="A0A1G8Z4T2"/>
<feature type="transmembrane region" description="Helical" evidence="8">
    <location>
        <begin position="150"/>
        <end position="172"/>
    </location>
</feature>
<dbReference type="RefSeq" id="WP_090550413.1">
    <property type="nucleotide sequence ID" value="NZ_FNFP01000001.1"/>
</dbReference>
<dbReference type="InterPro" id="IPR004761">
    <property type="entry name" value="Spore_GerAB"/>
</dbReference>
<protein>
    <submittedName>
        <fullName evidence="9">Spore germination protein</fullName>
    </submittedName>
</protein>
<accession>A0A1G8Z4T2</accession>
<name>A0A1G8Z4T2_9FIRM</name>
<keyword evidence="4" id="KW-0309">Germination</keyword>
<feature type="transmembrane region" description="Helical" evidence="8">
    <location>
        <begin position="44"/>
        <end position="64"/>
    </location>
</feature>
<gene>
    <name evidence="9" type="ORF">SAMN05660472_00734</name>
</gene>
<proteinExistence type="inferred from homology"/>
<feature type="transmembrane region" description="Helical" evidence="8">
    <location>
        <begin position="192"/>
        <end position="209"/>
    </location>
</feature>
<dbReference type="OrthoDB" id="1931502at2"/>
<evidence type="ECO:0000256" key="4">
    <source>
        <dbReference type="ARBA" id="ARBA00022544"/>
    </source>
</evidence>
<dbReference type="PANTHER" id="PTHR34975">
    <property type="entry name" value="SPORE GERMINATION PROTEIN A2"/>
    <property type="match status" value="1"/>
</dbReference>
<reference evidence="9 10" key="1">
    <citation type="submission" date="2016-10" db="EMBL/GenBank/DDBJ databases">
        <authorList>
            <person name="de Groot N.N."/>
        </authorList>
    </citation>
    <scope>NUCLEOTIDE SEQUENCE [LARGE SCALE GENOMIC DNA]</scope>
    <source>
        <strain evidence="9 10">DSM 18346</strain>
    </source>
</reference>
<keyword evidence="5 8" id="KW-0812">Transmembrane</keyword>
<dbReference type="Proteomes" id="UP000198718">
    <property type="component" value="Unassembled WGS sequence"/>
</dbReference>
<keyword evidence="10" id="KW-1185">Reference proteome</keyword>
<comment type="similarity">
    <text evidence="2">Belongs to the amino acid-polyamine-organocation (APC) superfamily. Spore germination protein (SGP) (TC 2.A.3.9) family.</text>
</comment>
<keyword evidence="7 8" id="KW-0472">Membrane</keyword>
<sequence length="368" mass="41384">MIKKYETGEISSGQSYIMIISIMIGTGVLGLARSVAMISKQDAWISIILNGIVICFMTGIIILLSNKFPKHTFLKYASILLTKPIAYLIVFLYGVYAILTTALVIRITCEMVNTWFLPRTPMIVISFVIVSTLVYITKDGLTFVGRFNEIVVFSIIPFVLLIFPSLSEASILNLRPVGGSGFINIIKGVPPAFYAFAGYEVLFLIYPYISNKNKNNLRYSVLSIAFVTILYTSIVASQIALFGYQEIVGILYPSINYLDVLEFPIIVRIEIFFTFFWIFAVLGTLTIQYIAGCIAFKSILKTKQISKFVYILSPIVFVISLIPQNSMEVMEFSGVMGNINIGFGIILPVLLLFMYIVKRKRVNYEKDM</sequence>
<dbReference type="GO" id="GO:0009847">
    <property type="term" value="P:spore germination"/>
    <property type="evidence" value="ECO:0007669"/>
    <property type="project" value="InterPro"/>
</dbReference>
<evidence type="ECO:0000256" key="1">
    <source>
        <dbReference type="ARBA" id="ARBA00004141"/>
    </source>
</evidence>
<evidence type="ECO:0000313" key="10">
    <source>
        <dbReference type="Proteomes" id="UP000198718"/>
    </source>
</evidence>
<feature type="transmembrane region" description="Helical" evidence="8">
    <location>
        <begin position="120"/>
        <end position="138"/>
    </location>
</feature>
<dbReference type="STRING" id="393762.SAMN05660472_00734"/>
<evidence type="ECO:0000256" key="7">
    <source>
        <dbReference type="ARBA" id="ARBA00023136"/>
    </source>
</evidence>
<evidence type="ECO:0000256" key="6">
    <source>
        <dbReference type="ARBA" id="ARBA00022989"/>
    </source>
</evidence>